<feature type="compositionally biased region" description="Polar residues" evidence="1">
    <location>
        <begin position="438"/>
        <end position="451"/>
    </location>
</feature>
<gene>
    <name evidence="3" type="ORF">PPAR1163_LOCUS29251</name>
</gene>
<dbReference type="InterPro" id="IPR029058">
    <property type="entry name" value="AB_hydrolase_fold"/>
</dbReference>
<feature type="region of interest" description="Disordered" evidence="1">
    <location>
        <begin position="143"/>
        <end position="231"/>
    </location>
</feature>
<evidence type="ECO:0000256" key="1">
    <source>
        <dbReference type="SAM" id="MobiDB-lite"/>
    </source>
</evidence>
<dbReference type="InterPro" id="IPR052920">
    <property type="entry name" value="DNA-binding_regulatory"/>
</dbReference>
<feature type="compositionally biased region" description="Basic and acidic residues" evidence="1">
    <location>
        <begin position="22"/>
        <end position="35"/>
    </location>
</feature>
<feature type="compositionally biased region" description="Polar residues" evidence="1">
    <location>
        <begin position="212"/>
        <end position="224"/>
    </location>
</feature>
<dbReference type="Gene3D" id="3.40.50.1820">
    <property type="entry name" value="alpha/beta hydrolase"/>
    <property type="match status" value="1"/>
</dbReference>
<dbReference type="Pfam" id="PF12697">
    <property type="entry name" value="Abhydrolase_6"/>
    <property type="match status" value="1"/>
</dbReference>
<protein>
    <recommendedName>
        <fullName evidence="2">AB hydrolase-1 domain-containing protein</fullName>
    </recommendedName>
</protein>
<feature type="region of interest" description="Disordered" evidence="1">
    <location>
        <begin position="433"/>
        <end position="455"/>
    </location>
</feature>
<organism evidence="3">
    <name type="scientific">Phaeomonas parva</name>
    <dbReference type="NCBI Taxonomy" id="124430"/>
    <lineage>
        <taxon>Eukaryota</taxon>
        <taxon>Sar</taxon>
        <taxon>Stramenopiles</taxon>
        <taxon>Ochrophyta</taxon>
        <taxon>Pinguiophyceae</taxon>
        <taxon>Pinguiochrysidales</taxon>
        <taxon>Pinguiochrysidaceae</taxon>
        <taxon>Phaeomonas</taxon>
    </lineage>
</organism>
<dbReference type="SUPFAM" id="SSF53474">
    <property type="entry name" value="alpha/beta-Hydrolases"/>
    <property type="match status" value="1"/>
</dbReference>
<sequence>MERAPRTRSPQRRSLHARLTEKDRAAVMGPDHDAAGGHVPNVREGYDSLVEAVIRPRRAVYQVSDLGPKLQRLRYRTAHGFGSRAPKYYMRRDDFSLLNKRGLLIRCSLWTPIDKTTQAAAAEGADWAGGGGSVGSFLSSFMSSRRRGSKNPRNSNAEAKSMSPIDDGEEIVEPTPKSPPLGALRWSGADPGDGTVGLGSPKGERPDLRKGLSSSDSLSETPRQLTEDGEAQRKRIQERLTELENEDGLPVVVFLHGNASSRVEAIKSNIFNTVASLGACVCAFDFAGCGHSQGEYVSLGVRESEDVHVVVEFLTRQGQFKPAKRQGGGATEAKAGEAAAGSSAAGGARCRNVVLWGRSMGSVAAILYASRYAPNHRLAGLILDSPFTSFPKLIEDLGKLKVTPYMPNFVTRTALWFFAKTITRRTNRDTGAVAGNFGTKSSGRSGASSTPEAGLDQDLVDEGVDLMNNLDPLSEAREARLDIPTLILAAHDDTTVPPDHAAAFAEVLRATAPVALATFPGTHNSPRPAGCYSAAGVLLRALLAPTGEAPSGTLDWTNLPWPLPKFEELPASRSARPHDVLVAFEAMMDLVPKFFDVELDVSVPAYLREAAGSVAEATDEEHKHEAALHRAEAALAKRM</sequence>
<evidence type="ECO:0000313" key="3">
    <source>
        <dbReference type="EMBL" id="CAD9270812.1"/>
    </source>
</evidence>
<feature type="domain" description="AB hydrolase-1" evidence="2">
    <location>
        <begin position="252"/>
        <end position="522"/>
    </location>
</feature>
<dbReference type="AlphaFoldDB" id="A0A7S1UKW3"/>
<proteinExistence type="predicted"/>
<dbReference type="PANTHER" id="PTHR43358:SF4">
    <property type="entry name" value="ALPHA_BETA HYDROLASE FOLD-1 DOMAIN-CONTAINING PROTEIN"/>
    <property type="match status" value="1"/>
</dbReference>
<reference evidence="3" key="1">
    <citation type="submission" date="2021-01" db="EMBL/GenBank/DDBJ databases">
        <authorList>
            <person name="Corre E."/>
            <person name="Pelletier E."/>
            <person name="Niang G."/>
            <person name="Scheremetjew M."/>
            <person name="Finn R."/>
            <person name="Kale V."/>
            <person name="Holt S."/>
            <person name="Cochrane G."/>
            <person name="Meng A."/>
            <person name="Brown T."/>
            <person name="Cohen L."/>
        </authorList>
    </citation>
    <scope>NUCLEOTIDE SEQUENCE</scope>
    <source>
        <strain evidence="3">CCMP2877</strain>
    </source>
</reference>
<name>A0A7S1UKW3_9STRA</name>
<dbReference type="EMBL" id="HBGJ01046493">
    <property type="protein sequence ID" value="CAD9270812.1"/>
    <property type="molecule type" value="Transcribed_RNA"/>
</dbReference>
<evidence type="ECO:0000259" key="2">
    <source>
        <dbReference type="Pfam" id="PF12697"/>
    </source>
</evidence>
<dbReference type="PANTHER" id="PTHR43358">
    <property type="entry name" value="ALPHA/BETA-HYDROLASE"/>
    <property type="match status" value="1"/>
</dbReference>
<feature type="region of interest" description="Disordered" evidence="1">
    <location>
        <begin position="22"/>
        <end position="41"/>
    </location>
</feature>
<accession>A0A7S1UKW3</accession>
<dbReference type="InterPro" id="IPR000073">
    <property type="entry name" value="AB_hydrolase_1"/>
</dbReference>